<keyword evidence="1" id="KW-0812">Transmembrane</keyword>
<feature type="transmembrane region" description="Helical" evidence="1">
    <location>
        <begin position="12"/>
        <end position="35"/>
    </location>
</feature>
<dbReference type="OrthoDB" id="1928656at2759"/>
<comment type="caution">
    <text evidence="2">The sequence shown here is derived from an EMBL/GenBank/DDBJ whole genome shotgun (WGS) entry which is preliminary data.</text>
</comment>
<evidence type="ECO:0000256" key="1">
    <source>
        <dbReference type="SAM" id="Phobius"/>
    </source>
</evidence>
<sequence>MLLLFGGFQGPTWSVVKITFLTLGLCLAAMLGLAFSATDWTIIVHVTFLVLISGVLFFLLNSFLAETGLVSVEQQMQEMGLAPKEISEPSKKSQ</sequence>
<proteinExistence type="predicted"/>
<accession>A0A7J7LGX5</accession>
<keyword evidence="1" id="KW-1133">Transmembrane helix</keyword>
<dbReference type="Proteomes" id="UP000541444">
    <property type="component" value="Unassembled WGS sequence"/>
</dbReference>
<keyword evidence="1" id="KW-0472">Membrane</keyword>
<organism evidence="2 3">
    <name type="scientific">Kingdonia uniflora</name>
    <dbReference type="NCBI Taxonomy" id="39325"/>
    <lineage>
        <taxon>Eukaryota</taxon>
        <taxon>Viridiplantae</taxon>
        <taxon>Streptophyta</taxon>
        <taxon>Embryophyta</taxon>
        <taxon>Tracheophyta</taxon>
        <taxon>Spermatophyta</taxon>
        <taxon>Magnoliopsida</taxon>
        <taxon>Ranunculales</taxon>
        <taxon>Circaeasteraceae</taxon>
        <taxon>Kingdonia</taxon>
    </lineage>
</organism>
<keyword evidence="3" id="KW-1185">Reference proteome</keyword>
<dbReference type="AlphaFoldDB" id="A0A7J7LGX5"/>
<protein>
    <submittedName>
        <fullName evidence="2">Uncharacterized protein</fullName>
    </submittedName>
</protein>
<gene>
    <name evidence="2" type="ORF">GIB67_037863</name>
</gene>
<dbReference type="EMBL" id="JACGCM010002284">
    <property type="protein sequence ID" value="KAF6141895.1"/>
    <property type="molecule type" value="Genomic_DNA"/>
</dbReference>
<name>A0A7J7LGX5_9MAGN</name>
<evidence type="ECO:0000313" key="2">
    <source>
        <dbReference type="EMBL" id="KAF6141895.1"/>
    </source>
</evidence>
<evidence type="ECO:0000313" key="3">
    <source>
        <dbReference type="Proteomes" id="UP000541444"/>
    </source>
</evidence>
<reference evidence="2 3" key="1">
    <citation type="journal article" date="2020" name="IScience">
        <title>Genome Sequencing of the Endangered Kingdonia uniflora (Circaeasteraceae, Ranunculales) Reveals Potential Mechanisms of Evolutionary Specialization.</title>
        <authorList>
            <person name="Sun Y."/>
            <person name="Deng T."/>
            <person name="Zhang A."/>
            <person name="Moore M.J."/>
            <person name="Landis J.B."/>
            <person name="Lin N."/>
            <person name="Zhang H."/>
            <person name="Zhang X."/>
            <person name="Huang J."/>
            <person name="Zhang X."/>
            <person name="Sun H."/>
            <person name="Wang H."/>
        </authorList>
    </citation>
    <scope>NUCLEOTIDE SEQUENCE [LARGE SCALE GENOMIC DNA]</scope>
    <source>
        <strain evidence="2">TB1705</strain>
        <tissue evidence="2">Leaf</tissue>
    </source>
</reference>
<feature type="transmembrane region" description="Helical" evidence="1">
    <location>
        <begin position="42"/>
        <end position="64"/>
    </location>
</feature>